<dbReference type="Proteomes" id="UP001055439">
    <property type="component" value="Chromosome 5"/>
</dbReference>
<protein>
    <submittedName>
        <fullName evidence="2">Uncharacterized protein</fullName>
    </submittedName>
</protein>
<reference evidence="2" key="1">
    <citation type="submission" date="2022-05" db="EMBL/GenBank/DDBJ databases">
        <title>The Musa troglodytarum L. genome provides insights into the mechanism of non-climacteric behaviour and enrichment of carotenoids.</title>
        <authorList>
            <person name="Wang J."/>
        </authorList>
    </citation>
    <scope>NUCLEOTIDE SEQUENCE</scope>
    <source>
        <tissue evidence="2">Leaf</tissue>
    </source>
</reference>
<sequence>MRSISFSCRLLRIPSDSSSSASVLVVVAILVLPRPLFLLELFHHGGAGLSSCDWRAISSSLLLPVIGPLLVLLSFFLFSSSAKKDWEESGRHNRHGVRL</sequence>
<evidence type="ECO:0000313" key="3">
    <source>
        <dbReference type="Proteomes" id="UP001055439"/>
    </source>
</evidence>
<dbReference type="EMBL" id="CP097507">
    <property type="protein sequence ID" value="URE03735.1"/>
    <property type="molecule type" value="Genomic_DNA"/>
</dbReference>
<evidence type="ECO:0000256" key="1">
    <source>
        <dbReference type="SAM" id="Phobius"/>
    </source>
</evidence>
<accession>A0A9E7FXG0</accession>
<feature type="transmembrane region" description="Helical" evidence="1">
    <location>
        <begin position="21"/>
        <end position="42"/>
    </location>
</feature>
<organism evidence="2 3">
    <name type="scientific">Musa troglodytarum</name>
    <name type="common">fe'i banana</name>
    <dbReference type="NCBI Taxonomy" id="320322"/>
    <lineage>
        <taxon>Eukaryota</taxon>
        <taxon>Viridiplantae</taxon>
        <taxon>Streptophyta</taxon>
        <taxon>Embryophyta</taxon>
        <taxon>Tracheophyta</taxon>
        <taxon>Spermatophyta</taxon>
        <taxon>Magnoliopsida</taxon>
        <taxon>Liliopsida</taxon>
        <taxon>Zingiberales</taxon>
        <taxon>Musaceae</taxon>
        <taxon>Musa</taxon>
    </lineage>
</organism>
<proteinExistence type="predicted"/>
<dbReference type="AlphaFoldDB" id="A0A9E7FXG0"/>
<evidence type="ECO:0000313" key="2">
    <source>
        <dbReference type="EMBL" id="URE03735.1"/>
    </source>
</evidence>
<name>A0A9E7FXG0_9LILI</name>
<keyword evidence="1" id="KW-0812">Transmembrane</keyword>
<gene>
    <name evidence="2" type="ORF">MUK42_01202</name>
</gene>
<feature type="transmembrane region" description="Helical" evidence="1">
    <location>
        <begin position="54"/>
        <end position="78"/>
    </location>
</feature>
<keyword evidence="1" id="KW-1133">Transmembrane helix</keyword>
<keyword evidence="3" id="KW-1185">Reference proteome</keyword>
<keyword evidence="1" id="KW-0472">Membrane</keyword>